<protein>
    <recommendedName>
        <fullName evidence="3">Aminoglycoside phosphotransferase domain-containing protein</fullName>
    </recommendedName>
</protein>
<dbReference type="OrthoDB" id="3680308at2"/>
<dbReference type="Proteomes" id="UP000192674">
    <property type="component" value="Unassembled WGS sequence"/>
</dbReference>
<sequence length="277" mass="30816">MAVPLDLRTLSNDEIITRVQTALALKFDLATQVSKRRSLGFRTTNDTWVRIEVRALDRIDGQGWNGVECAEVLESVSKPAWHQGIAWIDRNAGLAWRADETELVLDPPIKPGGILATHPKLSAEWWRIFNASLDALVAHHTTRRATPGMRPLTQDRVTAAIHQVFPDVETTVDEWATAHGDFAWANLTAPNCVILDWEDWGRAPRGYDAATLWSESFAVPGLAERIYMERRDDLDSHTGRLMRLYRCAVLIAAGDRSGALLEPAKAHAAQLVSELGP</sequence>
<dbReference type="SUPFAM" id="SSF56112">
    <property type="entry name" value="Protein kinase-like (PK-like)"/>
    <property type="match status" value="1"/>
</dbReference>
<dbReference type="EMBL" id="FWXV01000004">
    <property type="protein sequence ID" value="SMD14578.1"/>
    <property type="molecule type" value="Genomic_DNA"/>
</dbReference>
<proteinExistence type="predicted"/>
<evidence type="ECO:0000313" key="2">
    <source>
        <dbReference type="Proteomes" id="UP000192674"/>
    </source>
</evidence>
<dbReference type="AlphaFoldDB" id="A0A1W2EZC1"/>
<dbReference type="InterPro" id="IPR011009">
    <property type="entry name" value="Kinase-like_dom_sf"/>
</dbReference>
<evidence type="ECO:0008006" key="3">
    <source>
        <dbReference type="Google" id="ProtNLM"/>
    </source>
</evidence>
<keyword evidence="2" id="KW-1185">Reference proteome</keyword>
<organism evidence="1 2">
    <name type="scientific">Kibdelosporangium aridum</name>
    <dbReference type="NCBI Taxonomy" id="2030"/>
    <lineage>
        <taxon>Bacteria</taxon>
        <taxon>Bacillati</taxon>
        <taxon>Actinomycetota</taxon>
        <taxon>Actinomycetes</taxon>
        <taxon>Pseudonocardiales</taxon>
        <taxon>Pseudonocardiaceae</taxon>
        <taxon>Kibdelosporangium</taxon>
    </lineage>
</organism>
<accession>A0A1W2EZC1</accession>
<evidence type="ECO:0000313" key="1">
    <source>
        <dbReference type="EMBL" id="SMD14578.1"/>
    </source>
</evidence>
<reference evidence="1 2" key="1">
    <citation type="submission" date="2017-04" db="EMBL/GenBank/DDBJ databases">
        <authorList>
            <person name="Afonso C.L."/>
            <person name="Miller P.J."/>
            <person name="Scott M.A."/>
            <person name="Spackman E."/>
            <person name="Goraichik I."/>
            <person name="Dimitrov K.M."/>
            <person name="Suarez D.L."/>
            <person name="Swayne D.E."/>
        </authorList>
    </citation>
    <scope>NUCLEOTIDE SEQUENCE [LARGE SCALE GENOMIC DNA]</scope>
    <source>
        <strain evidence="1 2">DSM 43828</strain>
    </source>
</reference>
<name>A0A1W2EZC1_KIBAR</name>
<gene>
    <name evidence="1" type="ORF">SAMN05661093_05072</name>
</gene>